<name>A0A7S0QQ80_9CRYP</name>
<protein>
    <submittedName>
        <fullName evidence="1">Uncharacterized protein</fullName>
    </submittedName>
</protein>
<accession>A0A7S0QQ80</accession>
<gene>
    <name evidence="1" type="ORF">CCUR1050_LOCUS21185</name>
</gene>
<dbReference type="AlphaFoldDB" id="A0A7S0QQ80"/>
<evidence type="ECO:0000313" key="1">
    <source>
        <dbReference type="EMBL" id="CAD8643501.1"/>
    </source>
</evidence>
<organism evidence="1">
    <name type="scientific">Cryptomonas curvata</name>
    <dbReference type="NCBI Taxonomy" id="233186"/>
    <lineage>
        <taxon>Eukaryota</taxon>
        <taxon>Cryptophyceae</taxon>
        <taxon>Cryptomonadales</taxon>
        <taxon>Cryptomonadaceae</taxon>
        <taxon>Cryptomonas</taxon>
    </lineage>
</organism>
<sequence length="111" mass="11787">MKQVRVGDGDSNPLSTVREMTVPLTSVGLALSESAQRALPRLARHRKAPFISAASTRLTGLAGAAGGATNGAGCVANRLQLQCPQRQVLMLPDQSSRLFDDVLKLRLSLFS</sequence>
<reference evidence="1" key="1">
    <citation type="submission" date="2021-01" db="EMBL/GenBank/DDBJ databases">
        <authorList>
            <person name="Corre E."/>
            <person name="Pelletier E."/>
            <person name="Niang G."/>
            <person name="Scheremetjew M."/>
            <person name="Finn R."/>
            <person name="Kale V."/>
            <person name="Holt S."/>
            <person name="Cochrane G."/>
            <person name="Meng A."/>
            <person name="Brown T."/>
            <person name="Cohen L."/>
        </authorList>
    </citation>
    <scope>NUCLEOTIDE SEQUENCE</scope>
    <source>
        <strain evidence="1">CCAP979/52</strain>
    </source>
</reference>
<dbReference type="EMBL" id="HBEZ01038489">
    <property type="protein sequence ID" value="CAD8643501.1"/>
    <property type="molecule type" value="Transcribed_RNA"/>
</dbReference>
<proteinExistence type="predicted"/>